<keyword evidence="7" id="KW-1185">Reference proteome</keyword>
<feature type="domain" description="Helix-hairpin-helix DNA-binding motif class 1" evidence="4">
    <location>
        <begin position="202"/>
        <end position="221"/>
    </location>
</feature>
<dbReference type="SUPFAM" id="SSF47781">
    <property type="entry name" value="RuvA domain 2-like"/>
    <property type="match status" value="1"/>
</dbReference>
<dbReference type="SMART" id="SM00278">
    <property type="entry name" value="HhH1"/>
    <property type="match status" value="3"/>
</dbReference>
<dbReference type="GO" id="GO:0006281">
    <property type="term" value="P:DNA repair"/>
    <property type="evidence" value="ECO:0007669"/>
    <property type="project" value="InterPro"/>
</dbReference>
<dbReference type="InterPro" id="IPR027785">
    <property type="entry name" value="UvrD-like_helicase_C"/>
</dbReference>
<dbReference type="InterPro" id="IPR055446">
    <property type="entry name" value="RecD2_N_OB"/>
</dbReference>
<dbReference type="InterPro" id="IPR010994">
    <property type="entry name" value="RuvA_2-like"/>
</dbReference>
<dbReference type="Pfam" id="PF23139">
    <property type="entry name" value="OB_YrrC"/>
    <property type="match status" value="1"/>
</dbReference>
<dbReference type="HAMAP" id="MF_01488">
    <property type="entry name" value="RecD2"/>
    <property type="match status" value="1"/>
</dbReference>
<dbReference type="Gene3D" id="3.40.50.300">
    <property type="entry name" value="P-loop containing nucleotide triphosphate hydrolases"/>
    <property type="match status" value="2"/>
</dbReference>
<dbReference type="Pfam" id="PF13538">
    <property type="entry name" value="UvrD_C_2"/>
    <property type="match status" value="1"/>
</dbReference>
<dbReference type="Gene3D" id="1.10.10.2220">
    <property type="match status" value="1"/>
</dbReference>
<keyword evidence="3" id="KW-0413">Isomerase</keyword>
<comment type="function">
    <text evidence="3">DNA-dependent ATPase and ATP-dependent 5'-3' DNA helicase. Has no activity on blunt DNA or DNA with 3'-overhangs, requires at least 10 bases of 5'-ssDNA for helicase activity.</text>
</comment>
<keyword evidence="2 3" id="KW-0067">ATP-binding</keyword>
<dbReference type="GO" id="GO:0017116">
    <property type="term" value="F:single-stranded DNA helicase activity"/>
    <property type="evidence" value="ECO:0007669"/>
    <property type="project" value="TreeGrafter"/>
</dbReference>
<name>A0A426DFX6_9FIRM</name>
<dbReference type="GO" id="GO:0043139">
    <property type="term" value="F:5'-3' DNA helicase activity"/>
    <property type="evidence" value="ECO:0007669"/>
    <property type="project" value="UniProtKB-UniRule"/>
</dbReference>
<dbReference type="NCBIfam" id="TIGR01448">
    <property type="entry name" value="recD_rel"/>
    <property type="match status" value="1"/>
</dbReference>
<sequence length="734" mass="81552">MHNIPQKGVKNLLCQFEKMIYPPNPAQADPGSYMIALYRPCEKIKDASGQVLTQVKAVGYCLPVADHLRYEMQGHWSRHQNHGLQFEVESYDEVLIPSKEGIIAYLSSGKIKGIGPKVAERIYRAFGLRTLDVLDKEPERLLSIPGIGEDKLRKICDSYLENRGARDVVAFLAPHGITPNRAVKLYKKYGNQAMEIVKNHPYQLCEMTGIGFKTADKIAMNMGVNLLSTERVDEGLLFTLVDAESKGHLCMEKHPFIKACLKILNTPQLTEEMAANRAARLVYSGQLVSYRGNVYRAKNAYAETQLAEQLCQQMRTGKKNICTNLDDELDEEERLMGLKLAPEQRDAVKMALTQGLSVITGGPGTGKTLIQKAILDIYRRQYPRAAICCSAPTGRAARRMEQQAGCTASTVHKALGLVADEDGSYGEPEIIEADLILVDEVSMLDIYLAGFLFGAIEYGKRIVLIGDADQLPSVGPGAVLSEIIASGRIPVVRLDKVFRQDSGSRIATNAKKIRHGDTSLEYGDDFQFIPSPNMQVSAEKIAELYLQETKKYGIDNVALLTPYRQKTETGANALNERLRELVNPGGLGKPEIIRGKRIFRCGDKVMQIKNKDDVNNGDIGYIRNISGSGEDTTVQVDFGDGRMKEYEPAELDMLDFGYAFTVHKSQGSEYKSVIINLQCAHYNMLTRPLIYTAITRGKERVAIVGEKRALCIAIKKTDTEKRGTCLAQRLQELI</sequence>
<evidence type="ECO:0000259" key="5">
    <source>
        <dbReference type="SMART" id="SM00382"/>
    </source>
</evidence>
<gene>
    <name evidence="3" type="primary">recD2</name>
    <name evidence="6" type="ORF">EBB54_09925</name>
</gene>
<dbReference type="InterPro" id="IPR041451">
    <property type="entry name" value="RecD2_SH13"/>
</dbReference>
<evidence type="ECO:0000259" key="4">
    <source>
        <dbReference type="SMART" id="SM00278"/>
    </source>
</evidence>
<dbReference type="GO" id="GO:0003677">
    <property type="term" value="F:DNA binding"/>
    <property type="evidence" value="ECO:0007669"/>
    <property type="project" value="UniProtKB-UniRule"/>
</dbReference>
<evidence type="ECO:0000256" key="2">
    <source>
        <dbReference type="ARBA" id="ARBA00022840"/>
    </source>
</evidence>
<feature type="domain" description="Helix-hairpin-helix DNA-binding motif class 1" evidence="4">
    <location>
        <begin position="139"/>
        <end position="158"/>
    </location>
</feature>
<keyword evidence="3" id="KW-0238">DNA-binding</keyword>
<keyword evidence="1 3" id="KW-0547">Nucleotide-binding</keyword>
<protein>
    <recommendedName>
        <fullName evidence="3">ATP-dependent RecD2 DNA helicase</fullName>
        <ecNumber evidence="3">5.6.2.3</ecNumber>
    </recommendedName>
    <alternativeName>
        <fullName evidence="3">DNA 5'-3' helicase subunit RecD2</fullName>
    </alternativeName>
</protein>
<organism evidence="6 7">
    <name type="scientific">Schaedlerella arabinosiphila</name>
    <dbReference type="NCBI Taxonomy" id="2044587"/>
    <lineage>
        <taxon>Bacteria</taxon>
        <taxon>Bacillati</taxon>
        <taxon>Bacillota</taxon>
        <taxon>Clostridia</taxon>
        <taxon>Lachnospirales</taxon>
        <taxon>Lachnospiraceae</taxon>
        <taxon>Schaedlerella</taxon>
    </lineage>
</organism>
<comment type="caution">
    <text evidence="6">The sequence shown here is derived from an EMBL/GenBank/DDBJ whole genome shotgun (WGS) entry which is preliminary data.</text>
</comment>
<dbReference type="PANTHER" id="PTHR43788:SF6">
    <property type="entry name" value="DNA HELICASE B"/>
    <property type="match status" value="1"/>
</dbReference>
<dbReference type="AlphaFoldDB" id="A0A426DFX6"/>
<dbReference type="EMBL" id="RHJS01000002">
    <property type="protein sequence ID" value="RRK31644.1"/>
    <property type="molecule type" value="Genomic_DNA"/>
</dbReference>
<dbReference type="GO" id="GO:0005524">
    <property type="term" value="F:ATP binding"/>
    <property type="evidence" value="ECO:0007669"/>
    <property type="project" value="UniProtKB-UniRule"/>
</dbReference>
<dbReference type="EC" id="5.6.2.3" evidence="3"/>
<dbReference type="InterPro" id="IPR027417">
    <property type="entry name" value="P-loop_NTPase"/>
</dbReference>
<keyword evidence="3" id="KW-0378">Hydrolase</keyword>
<feature type="binding site" evidence="3">
    <location>
        <begin position="364"/>
        <end position="368"/>
    </location>
    <ligand>
        <name>ATP</name>
        <dbReference type="ChEBI" id="CHEBI:30616"/>
    </ligand>
</feature>
<dbReference type="Gene3D" id="1.10.150.20">
    <property type="entry name" value="5' to 3' exonuclease, C-terminal subdomain"/>
    <property type="match status" value="1"/>
</dbReference>
<dbReference type="SUPFAM" id="SSF52540">
    <property type="entry name" value="P-loop containing nucleoside triphosphate hydrolases"/>
    <property type="match status" value="1"/>
</dbReference>
<dbReference type="Proteomes" id="UP000274920">
    <property type="component" value="Unassembled WGS sequence"/>
</dbReference>
<dbReference type="Pfam" id="PF13604">
    <property type="entry name" value="AAA_30"/>
    <property type="match status" value="1"/>
</dbReference>
<comment type="similarity">
    <text evidence="3">Belongs to the RecD family. RecD2 subfamily.</text>
</comment>
<dbReference type="SMART" id="SM00382">
    <property type="entry name" value="AAA"/>
    <property type="match status" value="1"/>
</dbReference>
<dbReference type="Pfam" id="PF14490">
    <property type="entry name" value="HHH_RecD2"/>
    <property type="match status" value="1"/>
</dbReference>
<accession>A0A426DFX6</accession>
<dbReference type="Pfam" id="PF14520">
    <property type="entry name" value="HHH_5"/>
    <property type="match status" value="1"/>
</dbReference>
<proteinExistence type="inferred from homology"/>
<dbReference type="GO" id="GO:0009338">
    <property type="term" value="C:exodeoxyribonuclease V complex"/>
    <property type="evidence" value="ECO:0007669"/>
    <property type="project" value="TreeGrafter"/>
</dbReference>
<dbReference type="Pfam" id="PF18335">
    <property type="entry name" value="SH3_13"/>
    <property type="match status" value="1"/>
</dbReference>
<dbReference type="InterPro" id="IPR050534">
    <property type="entry name" value="Coronavir_polyprotein_1ab"/>
</dbReference>
<dbReference type="InterPro" id="IPR003583">
    <property type="entry name" value="Hlx-hairpin-Hlx_DNA-bd_motif"/>
</dbReference>
<dbReference type="CDD" id="cd17933">
    <property type="entry name" value="DEXSc_RecD-like"/>
    <property type="match status" value="1"/>
</dbReference>
<dbReference type="CDD" id="cd18809">
    <property type="entry name" value="SF1_C_RecD"/>
    <property type="match status" value="1"/>
</dbReference>
<dbReference type="PANTHER" id="PTHR43788">
    <property type="entry name" value="DNA2/NAM7 HELICASE FAMILY MEMBER"/>
    <property type="match status" value="1"/>
</dbReference>
<dbReference type="GO" id="GO:0016887">
    <property type="term" value="F:ATP hydrolysis activity"/>
    <property type="evidence" value="ECO:0007669"/>
    <property type="project" value="RHEA"/>
</dbReference>
<feature type="domain" description="AAA+ ATPase" evidence="5">
    <location>
        <begin position="353"/>
        <end position="495"/>
    </location>
</feature>
<dbReference type="InterPro" id="IPR029493">
    <property type="entry name" value="RecD2-like_HHH"/>
</dbReference>
<reference evidence="6" key="1">
    <citation type="submission" date="2018-10" db="EMBL/GenBank/DDBJ databases">
        <title>Schaedlerella arabinophila gen. nov. sp. nov., isolated from the mouse intestinal tract and comparative analysis with the genome of the closely related altered Schaedler flora strain ASF502.</title>
        <authorList>
            <person name="Miyake S."/>
            <person name="Soh M."/>
            <person name="Seedorf H."/>
        </authorList>
    </citation>
    <scope>NUCLEOTIDE SEQUENCE [LARGE SCALE GENOMIC DNA]</scope>
    <source>
        <strain evidence="6">DSM 106076</strain>
    </source>
</reference>
<feature type="domain" description="Helix-hairpin-helix DNA-binding motif class 1" evidence="4">
    <location>
        <begin position="110"/>
        <end position="125"/>
    </location>
</feature>
<dbReference type="GO" id="GO:0006310">
    <property type="term" value="P:DNA recombination"/>
    <property type="evidence" value="ECO:0007669"/>
    <property type="project" value="InterPro"/>
</dbReference>
<evidence type="ECO:0000256" key="1">
    <source>
        <dbReference type="ARBA" id="ARBA00022741"/>
    </source>
</evidence>
<keyword evidence="3 6" id="KW-0347">Helicase</keyword>
<evidence type="ECO:0000256" key="3">
    <source>
        <dbReference type="HAMAP-Rule" id="MF_01488"/>
    </source>
</evidence>
<comment type="catalytic activity">
    <reaction evidence="3">
        <text>ATP + H2O = ADP + phosphate + H(+)</text>
        <dbReference type="Rhea" id="RHEA:13065"/>
        <dbReference type="ChEBI" id="CHEBI:15377"/>
        <dbReference type="ChEBI" id="CHEBI:15378"/>
        <dbReference type="ChEBI" id="CHEBI:30616"/>
        <dbReference type="ChEBI" id="CHEBI:43474"/>
        <dbReference type="ChEBI" id="CHEBI:456216"/>
        <dbReference type="EC" id="5.6.2.3"/>
    </reaction>
</comment>
<dbReference type="InterPro" id="IPR006345">
    <property type="entry name" value="RecD2"/>
</dbReference>
<evidence type="ECO:0000313" key="6">
    <source>
        <dbReference type="EMBL" id="RRK31644.1"/>
    </source>
</evidence>
<dbReference type="Gene3D" id="2.30.30.940">
    <property type="match status" value="1"/>
</dbReference>
<dbReference type="InterPro" id="IPR003593">
    <property type="entry name" value="AAA+_ATPase"/>
</dbReference>
<evidence type="ECO:0000313" key="7">
    <source>
        <dbReference type="Proteomes" id="UP000274920"/>
    </source>
</evidence>